<dbReference type="InterPro" id="IPR039448">
    <property type="entry name" value="Beta_helix"/>
</dbReference>
<dbReference type="InterPro" id="IPR006626">
    <property type="entry name" value="PbH1"/>
</dbReference>
<dbReference type="Gene3D" id="2.60.40.10">
    <property type="entry name" value="Immunoglobulins"/>
    <property type="match status" value="1"/>
</dbReference>
<proteinExistence type="predicted"/>
<sequence>GGSVAGYKVFRDGGTTEIATVTGSSYIDTGLSINTAYVYTVSAFDNAFPANESEVSLSDSATTLPTALSAEIFISSSSGADSNSGLTPSSPWKTINKVNSSVSTQGTDVYLRCGDIWENRQLTVDWGGTASDRVNIGSYYMENGTLVLNNCPTNSRPHIKGSYIAPDYFCGIGAKTTAVSSSATPGKFLRGLVDIDKSHYVTVQDLYVSHSAGRGFNAANSNFVEFKNNEAYFTCAGAIKLHHSASGTIYRNVFHGNALFPSLTGRISGGGRPACIEIIGSPNAVVESNTSYDCYMENIGIYDRNSTNALIRDNLLYGILRIGIYFSEGRDGVAENNVIVGQVGGIAEAGFYDETDAQSGAAFVVVTEDEGSNIDTSGNIIRNNLIANTGICIRTSVMFEFGVPVAKVDNEFYGNTCIGATKVAVAESASVSILTVKNNIFIDYANDCRLSGNDVSDANYWSKGMPSDSDCVGANDVYAGASVAKTSGWDSVGLGN</sequence>
<dbReference type="InterPro" id="IPR036116">
    <property type="entry name" value="FN3_sf"/>
</dbReference>
<dbReference type="Pfam" id="PF13229">
    <property type="entry name" value="Beta_helix"/>
    <property type="match status" value="1"/>
</dbReference>
<dbReference type="InterPro" id="IPR012334">
    <property type="entry name" value="Pectin_lyas_fold"/>
</dbReference>
<organism evidence="2">
    <name type="scientific">hydrothermal vent metagenome</name>
    <dbReference type="NCBI Taxonomy" id="652676"/>
    <lineage>
        <taxon>unclassified sequences</taxon>
        <taxon>metagenomes</taxon>
        <taxon>ecological metagenomes</taxon>
    </lineage>
</organism>
<feature type="non-terminal residue" evidence="2">
    <location>
        <position position="496"/>
    </location>
</feature>
<dbReference type="SUPFAM" id="SSF49265">
    <property type="entry name" value="Fibronectin type III"/>
    <property type="match status" value="1"/>
</dbReference>
<dbReference type="EMBL" id="UOFQ01000074">
    <property type="protein sequence ID" value="VAW87750.1"/>
    <property type="molecule type" value="Genomic_DNA"/>
</dbReference>
<dbReference type="InterPro" id="IPR013783">
    <property type="entry name" value="Ig-like_fold"/>
</dbReference>
<feature type="domain" description="Fibronectin type-III" evidence="1">
    <location>
        <begin position="1"/>
        <end position="66"/>
    </location>
</feature>
<dbReference type="Gene3D" id="2.160.20.10">
    <property type="entry name" value="Single-stranded right-handed beta-helix, Pectin lyase-like"/>
    <property type="match status" value="1"/>
</dbReference>
<protein>
    <recommendedName>
        <fullName evidence="1">Fibronectin type-III domain-containing protein</fullName>
    </recommendedName>
</protein>
<evidence type="ECO:0000259" key="1">
    <source>
        <dbReference type="PROSITE" id="PS50853"/>
    </source>
</evidence>
<feature type="non-terminal residue" evidence="2">
    <location>
        <position position="1"/>
    </location>
</feature>
<evidence type="ECO:0000313" key="2">
    <source>
        <dbReference type="EMBL" id="VAW87750.1"/>
    </source>
</evidence>
<name>A0A3B0ZFD8_9ZZZZ</name>
<dbReference type="PROSITE" id="PS50853">
    <property type="entry name" value="FN3"/>
    <property type="match status" value="1"/>
</dbReference>
<reference evidence="2" key="1">
    <citation type="submission" date="2018-06" db="EMBL/GenBank/DDBJ databases">
        <authorList>
            <person name="Zhirakovskaya E."/>
        </authorList>
    </citation>
    <scope>NUCLEOTIDE SEQUENCE</scope>
</reference>
<dbReference type="InterPro" id="IPR003961">
    <property type="entry name" value="FN3_dom"/>
</dbReference>
<dbReference type="SMART" id="SM00710">
    <property type="entry name" value="PbH1"/>
    <property type="match status" value="6"/>
</dbReference>
<accession>A0A3B0ZFD8</accession>
<gene>
    <name evidence="2" type="ORF">MNBD_GAMMA17-837</name>
</gene>
<dbReference type="AlphaFoldDB" id="A0A3B0ZFD8"/>
<dbReference type="SUPFAM" id="SSF51126">
    <property type="entry name" value="Pectin lyase-like"/>
    <property type="match status" value="1"/>
</dbReference>
<dbReference type="InterPro" id="IPR011050">
    <property type="entry name" value="Pectin_lyase_fold/virulence"/>
</dbReference>